<proteinExistence type="predicted"/>
<organism evidence="1 2">
    <name type="scientific">Stylosanthes scabra</name>
    <dbReference type="NCBI Taxonomy" id="79078"/>
    <lineage>
        <taxon>Eukaryota</taxon>
        <taxon>Viridiplantae</taxon>
        <taxon>Streptophyta</taxon>
        <taxon>Embryophyta</taxon>
        <taxon>Tracheophyta</taxon>
        <taxon>Spermatophyta</taxon>
        <taxon>Magnoliopsida</taxon>
        <taxon>eudicotyledons</taxon>
        <taxon>Gunneridae</taxon>
        <taxon>Pentapetalae</taxon>
        <taxon>rosids</taxon>
        <taxon>fabids</taxon>
        <taxon>Fabales</taxon>
        <taxon>Fabaceae</taxon>
        <taxon>Papilionoideae</taxon>
        <taxon>50 kb inversion clade</taxon>
        <taxon>dalbergioids sensu lato</taxon>
        <taxon>Dalbergieae</taxon>
        <taxon>Pterocarpus clade</taxon>
        <taxon>Stylosanthes</taxon>
    </lineage>
</organism>
<evidence type="ECO:0000313" key="2">
    <source>
        <dbReference type="Proteomes" id="UP001341840"/>
    </source>
</evidence>
<evidence type="ECO:0000313" key="1">
    <source>
        <dbReference type="EMBL" id="MED6219509.1"/>
    </source>
</evidence>
<accession>A0ABU6ZCA1</accession>
<dbReference type="PANTHER" id="PTHR23032:SF2">
    <property type="entry name" value="ENDOSOMAL TARGETING BRO1-LIKE DOMAIN-CONTAINING PROTEIN"/>
    <property type="match status" value="1"/>
</dbReference>
<reference evidence="1 2" key="1">
    <citation type="journal article" date="2023" name="Plants (Basel)">
        <title>Bridging the Gap: Combining Genomics and Transcriptomics Approaches to Understand Stylosanthes scabra, an Orphan Legume from the Brazilian Caatinga.</title>
        <authorList>
            <person name="Ferreira-Neto J.R.C."/>
            <person name="da Silva M.D."/>
            <person name="Binneck E."/>
            <person name="de Melo N.F."/>
            <person name="da Silva R.H."/>
            <person name="de Melo A.L.T.M."/>
            <person name="Pandolfi V."/>
            <person name="Bustamante F.O."/>
            <person name="Brasileiro-Vidal A.C."/>
            <person name="Benko-Iseppon A.M."/>
        </authorList>
    </citation>
    <scope>NUCLEOTIDE SEQUENCE [LARGE SCALE GENOMIC DNA]</scope>
    <source>
        <tissue evidence="1">Leaves</tissue>
    </source>
</reference>
<sequence length="237" mass="26384">MGCTYSVYRKKKSSIPEVVILAPSTRIPVQCDLQRPLKGLVPKDLADKLSSLRNQIVLVAEDTDGTAIAELKRALNEYLSLLIGLTKKELGIEGLIEFKWKNLEDSRQDSSIANVWFEILSIVHLMAMLTLAEADSLMIPKDNSGSGFRVVCSDSKREAVDLLLKSSGYLEFCFRNILTRIPAETKKVLPQDLQDGVLEAIAIQALGQVISCQMSLQWGASRIFFAIDSVEWCQYSL</sequence>
<name>A0ABU6ZCA1_9FABA</name>
<dbReference type="Proteomes" id="UP001341840">
    <property type="component" value="Unassembled WGS sequence"/>
</dbReference>
<dbReference type="InterPro" id="IPR038898">
    <property type="entry name" value="BROX"/>
</dbReference>
<gene>
    <name evidence="1" type="ORF">PIB30_036382</name>
</gene>
<dbReference type="InterPro" id="IPR038499">
    <property type="entry name" value="BRO1_sf"/>
</dbReference>
<dbReference type="Gene3D" id="1.25.40.280">
    <property type="entry name" value="alix/aip1 like domains"/>
    <property type="match status" value="1"/>
</dbReference>
<comment type="caution">
    <text evidence="1">The sequence shown here is derived from an EMBL/GenBank/DDBJ whole genome shotgun (WGS) entry which is preliminary data.</text>
</comment>
<evidence type="ECO:0008006" key="3">
    <source>
        <dbReference type="Google" id="ProtNLM"/>
    </source>
</evidence>
<dbReference type="EMBL" id="JASCZI010272038">
    <property type="protein sequence ID" value="MED6219509.1"/>
    <property type="molecule type" value="Genomic_DNA"/>
</dbReference>
<protein>
    <recommendedName>
        <fullName evidence="3">BRO1 domain-containing protein</fullName>
    </recommendedName>
</protein>
<dbReference type="PANTHER" id="PTHR23032">
    <property type="entry name" value="BRO1 DOMAIN-CONTAINING PROTEIN BROX"/>
    <property type="match status" value="1"/>
</dbReference>
<keyword evidence="2" id="KW-1185">Reference proteome</keyword>